<dbReference type="SUPFAM" id="SSF56053">
    <property type="entry name" value="Ribosomal protein L6"/>
    <property type="match status" value="2"/>
</dbReference>
<dbReference type="GO" id="GO:0019843">
    <property type="term" value="F:rRNA binding"/>
    <property type="evidence" value="ECO:0007669"/>
    <property type="project" value="UniProtKB-UniRule"/>
</dbReference>
<feature type="domain" description="Large ribosomal subunit protein uL6 alpha-beta" evidence="8">
    <location>
        <begin position="89"/>
        <end position="162"/>
    </location>
</feature>
<dbReference type="GO" id="GO:0022625">
    <property type="term" value="C:cytosolic large ribosomal subunit"/>
    <property type="evidence" value="ECO:0007669"/>
    <property type="project" value="UniProtKB-UniRule"/>
</dbReference>
<name>A0A1F6A718_9BACT</name>
<evidence type="ECO:0000256" key="5">
    <source>
        <dbReference type="NCBIfam" id="TIGR03654"/>
    </source>
</evidence>
<feature type="domain" description="Large ribosomal subunit protein uL6 alpha-beta" evidence="8">
    <location>
        <begin position="21"/>
        <end position="81"/>
    </location>
</feature>
<keyword evidence="2 6" id="KW-0689">Ribosomal protein</keyword>
<dbReference type="Proteomes" id="UP000177092">
    <property type="component" value="Unassembled WGS sequence"/>
</dbReference>
<evidence type="ECO:0000259" key="8">
    <source>
        <dbReference type="Pfam" id="PF00347"/>
    </source>
</evidence>
<dbReference type="STRING" id="1798384.A3D03_00730"/>
<dbReference type="GO" id="GO:0002181">
    <property type="term" value="P:cytoplasmic translation"/>
    <property type="evidence" value="ECO:0007669"/>
    <property type="project" value="TreeGrafter"/>
</dbReference>
<evidence type="ECO:0000256" key="4">
    <source>
        <dbReference type="ARBA" id="ARBA00035454"/>
    </source>
</evidence>
<comment type="caution">
    <text evidence="9">The sequence shown here is derived from an EMBL/GenBank/DDBJ whole genome shotgun (WGS) entry which is preliminary data.</text>
</comment>
<dbReference type="NCBIfam" id="TIGR03654">
    <property type="entry name" value="L6_bact"/>
    <property type="match status" value="1"/>
</dbReference>
<dbReference type="InterPro" id="IPR036789">
    <property type="entry name" value="Ribosomal_uL6-like_a/b-dom_sf"/>
</dbReference>
<dbReference type="Gene3D" id="3.90.930.12">
    <property type="entry name" value="Ribosomal protein L6, alpha-beta domain"/>
    <property type="match status" value="2"/>
</dbReference>
<evidence type="ECO:0000256" key="1">
    <source>
        <dbReference type="ARBA" id="ARBA00009356"/>
    </source>
</evidence>
<comment type="similarity">
    <text evidence="1 6">Belongs to the universal ribosomal protein uL6 family.</text>
</comment>
<evidence type="ECO:0000256" key="3">
    <source>
        <dbReference type="ARBA" id="ARBA00023274"/>
    </source>
</evidence>
<dbReference type="FunFam" id="3.90.930.12:FF:000001">
    <property type="entry name" value="50S ribosomal protein L6"/>
    <property type="match status" value="1"/>
</dbReference>
<keyword evidence="7" id="KW-0694">RNA-binding</keyword>
<gene>
    <name evidence="9" type="ORF">A3D03_00730</name>
</gene>
<dbReference type="InterPro" id="IPR020040">
    <property type="entry name" value="Ribosomal_uL6_a/b-dom"/>
</dbReference>
<sequence>MSRIGRQLINIENDIKLVYQNNQLEVNGPKGRLTLSIHPQVILTITTSEVKVSLVKKAETTALQGLYRTLIQNAVKGVKDGWTKTLELVGVGYRAQTTGRELTLSLGFSHPVIIKEAEGISFTVAENKITVIGCDKYMVGEIAAKIRKLKPPEPYKGKGIRYQGEHIRKKIGKAAKAVGGSGGAK</sequence>
<proteinExistence type="inferred from homology"/>
<evidence type="ECO:0000256" key="6">
    <source>
        <dbReference type="RuleBase" id="RU003869"/>
    </source>
</evidence>
<organism evidence="9 10">
    <name type="scientific">Candidatus Gottesmanbacteria bacterium RIFCSPHIGHO2_02_FULL_40_13</name>
    <dbReference type="NCBI Taxonomy" id="1798384"/>
    <lineage>
        <taxon>Bacteria</taxon>
        <taxon>Candidatus Gottesmaniibacteriota</taxon>
    </lineage>
</organism>
<reference evidence="9 10" key="1">
    <citation type="journal article" date="2016" name="Nat. Commun.">
        <title>Thousands of microbial genomes shed light on interconnected biogeochemical processes in an aquifer system.</title>
        <authorList>
            <person name="Anantharaman K."/>
            <person name="Brown C.T."/>
            <person name="Hug L.A."/>
            <person name="Sharon I."/>
            <person name="Castelle C.J."/>
            <person name="Probst A.J."/>
            <person name="Thomas B.C."/>
            <person name="Singh A."/>
            <person name="Wilkins M.J."/>
            <person name="Karaoz U."/>
            <person name="Brodie E.L."/>
            <person name="Williams K.H."/>
            <person name="Hubbard S.S."/>
            <person name="Banfield J.F."/>
        </authorList>
    </citation>
    <scope>NUCLEOTIDE SEQUENCE [LARGE SCALE GENOMIC DNA]</scope>
</reference>
<dbReference type="PRINTS" id="PR00059">
    <property type="entry name" value="RIBOSOMALL6"/>
</dbReference>
<dbReference type="AlphaFoldDB" id="A0A1F6A718"/>
<dbReference type="Pfam" id="PF00347">
    <property type="entry name" value="Ribosomal_L6"/>
    <property type="match status" value="2"/>
</dbReference>
<evidence type="ECO:0000313" key="9">
    <source>
        <dbReference type="EMBL" id="OGG20530.1"/>
    </source>
</evidence>
<protein>
    <recommendedName>
        <fullName evidence="4 5">50S ribosomal protein L6</fullName>
    </recommendedName>
</protein>
<evidence type="ECO:0000256" key="7">
    <source>
        <dbReference type="RuleBase" id="RU003870"/>
    </source>
</evidence>
<dbReference type="PROSITE" id="PS00525">
    <property type="entry name" value="RIBOSOMAL_L6_1"/>
    <property type="match status" value="1"/>
</dbReference>
<dbReference type="GO" id="GO:0003735">
    <property type="term" value="F:structural constituent of ribosome"/>
    <property type="evidence" value="ECO:0007669"/>
    <property type="project" value="UniProtKB-UniRule"/>
</dbReference>
<keyword evidence="3 6" id="KW-0687">Ribonucleoprotein</keyword>
<evidence type="ECO:0000256" key="2">
    <source>
        <dbReference type="ARBA" id="ARBA00022980"/>
    </source>
</evidence>
<dbReference type="PANTHER" id="PTHR11655:SF14">
    <property type="entry name" value="LARGE RIBOSOMAL SUBUNIT PROTEIN UL6M"/>
    <property type="match status" value="1"/>
</dbReference>
<dbReference type="InterPro" id="IPR002358">
    <property type="entry name" value="Ribosomal_uL6_CS"/>
</dbReference>
<keyword evidence="7" id="KW-0699">rRNA-binding</keyword>
<comment type="function">
    <text evidence="7">This protein binds to the 23S rRNA, and is important in its secondary structure. It is located near the subunit interface in the base of the L7/L12 stalk, and near the tRNA binding site of the peptidyltransferase center.</text>
</comment>
<dbReference type="EMBL" id="MFJN01000044">
    <property type="protein sequence ID" value="OGG20530.1"/>
    <property type="molecule type" value="Genomic_DNA"/>
</dbReference>
<accession>A0A1F6A718</accession>
<evidence type="ECO:0000313" key="10">
    <source>
        <dbReference type="Proteomes" id="UP000177092"/>
    </source>
</evidence>
<dbReference type="InterPro" id="IPR000702">
    <property type="entry name" value="Ribosomal_uL6-like"/>
</dbReference>
<dbReference type="InterPro" id="IPR019906">
    <property type="entry name" value="Ribosomal_uL6_bac-type"/>
</dbReference>
<dbReference type="PIRSF" id="PIRSF002162">
    <property type="entry name" value="Ribosomal_L6"/>
    <property type="match status" value="1"/>
</dbReference>
<dbReference type="PANTHER" id="PTHR11655">
    <property type="entry name" value="60S/50S RIBOSOMAL PROTEIN L6/L9"/>
    <property type="match status" value="1"/>
</dbReference>